<sequence>MGFMTIDELKSFAKSKGIILPPLQSSKYLTSVISELKDDEELLFFCQAKEGKIDGTLLITSKRVSFLKIAFLSGVSSVSMNIDKINSVSKKKGMLTGELEIWDNSGNVIYSIASGYLDTVENCINQAKKKVDSPKTTTVNQVSAADEILKFKNLLDQGIITQEEFNKKKKELLGV</sequence>
<dbReference type="AlphaFoldDB" id="A0AAD0ALG3"/>
<gene>
    <name evidence="3" type="ORF">CTM74_07610</name>
</gene>
<proteinExistence type="predicted"/>
<dbReference type="EMBL" id="CP024700">
    <property type="protein sequence ID" value="ATV61694.1"/>
    <property type="molecule type" value="Genomic_DNA"/>
</dbReference>
<name>A0AAD0ALG3_9FUSO</name>
<dbReference type="Proteomes" id="UP000228552">
    <property type="component" value="Chromosome"/>
</dbReference>
<evidence type="ECO:0000313" key="3">
    <source>
        <dbReference type="EMBL" id="ATV61694.1"/>
    </source>
</evidence>
<feature type="domain" description="SHOCT" evidence="1">
    <location>
        <begin position="146"/>
        <end position="173"/>
    </location>
</feature>
<dbReference type="InterPro" id="IPR018649">
    <property type="entry name" value="SHOCT"/>
</dbReference>
<evidence type="ECO:0000313" key="4">
    <source>
        <dbReference type="Proteomes" id="UP000228552"/>
    </source>
</evidence>
<evidence type="ECO:0000259" key="1">
    <source>
        <dbReference type="Pfam" id="PF09851"/>
    </source>
</evidence>
<organism evidence="3 4">
    <name type="scientific">Fusobacterium pseudoperiodonticum</name>
    <dbReference type="NCBI Taxonomy" id="2663009"/>
    <lineage>
        <taxon>Bacteria</taxon>
        <taxon>Fusobacteriati</taxon>
        <taxon>Fusobacteriota</taxon>
        <taxon>Fusobacteriia</taxon>
        <taxon>Fusobacteriales</taxon>
        <taxon>Fusobacteriaceae</taxon>
        <taxon>Fusobacterium</taxon>
    </lineage>
</organism>
<keyword evidence="4" id="KW-1185">Reference proteome</keyword>
<reference evidence="3 4" key="1">
    <citation type="submission" date="2017-11" db="EMBL/GenBank/DDBJ databases">
        <title>Genome sequencing of Fusobacterium periodonticum KCOM 1263.</title>
        <authorList>
            <person name="Kook J.-K."/>
            <person name="Park S.-N."/>
            <person name="Lim Y.K."/>
        </authorList>
    </citation>
    <scope>NUCLEOTIDE SEQUENCE [LARGE SCALE GENOMIC DNA]</scope>
    <source>
        <strain evidence="3 4">KCOM 1263</strain>
    </source>
</reference>
<accession>A0AAD0ALG3</accession>
<evidence type="ECO:0008006" key="5">
    <source>
        <dbReference type="Google" id="ProtNLM"/>
    </source>
</evidence>
<dbReference type="Pfam" id="PF09851">
    <property type="entry name" value="SHOCT"/>
    <property type="match status" value="1"/>
</dbReference>
<dbReference type="Pfam" id="PF14470">
    <property type="entry name" value="bPH_3"/>
    <property type="match status" value="1"/>
</dbReference>
<feature type="domain" description="YokE-like PH" evidence="2">
    <location>
        <begin position="36"/>
        <end position="106"/>
    </location>
</feature>
<dbReference type="InterPro" id="IPR039519">
    <property type="entry name" value="YokE-like_PH"/>
</dbReference>
<protein>
    <recommendedName>
        <fullName evidence="5">SHOCT domain-containing protein</fullName>
    </recommendedName>
</protein>
<evidence type="ECO:0000259" key="2">
    <source>
        <dbReference type="Pfam" id="PF14470"/>
    </source>
</evidence>